<evidence type="ECO:0000256" key="9">
    <source>
        <dbReference type="ARBA" id="ARBA00081863"/>
    </source>
</evidence>
<dbReference type="GO" id="GO:0003677">
    <property type="term" value="F:DNA binding"/>
    <property type="evidence" value="ECO:0007669"/>
    <property type="project" value="UniProtKB-KW"/>
</dbReference>
<evidence type="ECO:0000259" key="12">
    <source>
        <dbReference type="Pfam" id="PF17683"/>
    </source>
</evidence>
<protein>
    <recommendedName>
        <fullName evidence="3">Transcription initiation factor IIF subunit beta</fullName>
    </recommendedName>
    <alternativeName>
        <fullName evidence="9">TFIIF medium subunit</fullName>
    </alternativeName>
    <alternativeName>
        <fullName evidence="8">TFIIF-beta</fullName>
    </alternativeName>
</protein>
<evidence type="ECO:0000313" key="14">
    <source>
        <dbReference type="Proteomes" id="UP000254866"/>
    </source>
</evidence>
<evidence type="ECO:0000256" key="5">
    <source>
        <dbReference type="ARBA" id="ARBA00023125"/>
    </source>
</evidence>
<reference evidence="13 14" key="1">
    <citation type="journal article" date="2018" name="IMA Fungus">
        <title>IMA Genome-F 9: Draft genome sequence of Annulohypoxylon stygium, Aspergillus mulundensis, Berkeleyomyces basicola (syn. Thielaviopsis basicola), Ceratocystis smalleyi, two Cercospora beticola strains, Coleophoma cylindrospora, Fusarium fracticaudum, Phialophora cf. hyalina, and Morchella septimelata.</title>
        <authorList>
            <person name="Wingfield B.D."/>
            <person name="Bills G.F."/>
            <person name="Dong Y."/>
            <person name="Huang W."/>
            <person name="Nel W.J."/>
            <person name="Swalarsk-Parry B.S."/>
            <person name="Vaghefi N."/>
            <person name="Wilken P.M."/>
            <person name="An Z."/>
            <person name="de Beer Z.W."/>
            <person name="De Vos L."/>
            <person name="Chen L."/>
            <person name="Duong T.A."/>
            <person name="Gao Y."/>
            <person name="Hammerbacher A."/>
            <person name="Kikkert J.R."/>
            <person name="Li Y."/>
            <person name="Li H."/>
            <person name="Li K."/>
            <person name="Li Q."/>
            <person name="Liu X."/>
            <person name="Ma X."/>
            <person name="Naidoo K."/>
            <person name="Pethybridge S.J."/>
            <person name="Sun J."/>
            <person name="Steenkamp E.T."/>
            <person name="van der Nest M.A."/>
            <person name="van Wyk S."/>
            <person name="Wingfield M.J."/>
            <person name="Xiong C."/>
            <person name="Yue Q."/>
            <person name="Zhang X."/>
        </authorList>
    </citation>
    <scope>NUCLEOTIDE SEQUENCE [LARGE SCALE GENOMIC DNA]</scope>
    <source>
        <strain evidence="13 14">BP 5553</strain>
    </source>
</reference>
<keyword evidence="7" id="KW-0539">Nucleus</keyword>
<dbReference type="GO" id="GO:0005674">
    <property type="term" value="C:transcription factor TFIIF complex"/>
    <property type="evidence" value="ECO:0007669"/>
    <property type="project" value="InterPro"/>
</dbReference>
<dbReference type="PANTHER" id="PTHR10445">
    <property type="entry name" value="GENERAL TRANSCRIPTION FACTOR IIF SUBUNIT 2"/>
    <property type="match status" value="1"/>
</dbReference>
<comment type="similarity">
    <text evidence="2">Belongs to the TFIIF beta subunit family.</text>
</comment>
<name>A0A370TSL9_9HELO</name>
<dbReference type="CDD" id="cd07980">
    <property type="entry name" value="TFIIF_beta"/>
    <property type="match status" value="1"/>
</dbReference>
<dbReference type="SUPFAM" id="SSF50916">
    <property type="entry name" value="Rap30/74 interaction domains"/>
    <property type="match status" value="1"/>
</dbReference>
<dbReference type="FunFam" id="1.10.10.10:FF:000035">
    <property type="entry name" value="General transcription factor IIF subunit 2"/>
    <property type="match status" value="1"/>
</dbReference>
<dbReference type="EMBL" id="NPIC01000002">
    <property type="protein sequence ID" value="RDL38525.1"/>
    <property type="molecule type" value="Genomic_DNA"/>
</dbReference>
<evidence type="ECO:0000256" key="6">
    <source>
        <dbReference type="ARBA" id="ARBA00023163"/>
    </source>
</evidence>
<comment type="caution">
    <text evidence="13">The sequence shown here is derived from an EMBL/GenBank/DDBJ whole genome shotgun (WGS) entry which is preliminary data.</text>
</comment>
<dbReference type="Pfam" id="PF02270">
    <property type="entry name" value="TFIIF_beta"/>
    <property type="match status" value="1"/>
</dbReference>
<dbReference type="Gene3D" id="1.10.10.10">
    <property type="entry name" value="Winged helix-like DNA-binding domain superfamily/Winged helix DNA-binding domain"/>
    <property type="match status" value="1"/>
</dbReference>
<keyword evidence="6" id="KW-0804">Transcription</keyword>
<feature type="region of interest" description="Disordered" evidence="10">
    <location>
        <begin position="111"/>
        <end position="141"/>
    </location>
</feature>
<dbReference type="InterPro" id="IPR040450">
    <property type="entry name" value="TFIIF_beta_HTH"/>
</dbReference>
<keyword evidence="5" id="KW-0238">DNA-binding</keyword>
<comment type="subcellular location">
    <subcellularLocation>
        <location evidence="1">Nucleus</location>
    </subcellularLocation>
</comment>
<keyword evidence="4" id="KW-0805">Transcription regulation</keyword>
<evidence type="ECO:0000256" key="1">
    <source>
        <dbReference type="ARBA" id="ARBA00004123"/>
    </source>
</evidence>
<proteinExistence type="inferred from homology"/>
<sequence length="351" mass="40047">MADSSIKPDPDAPGASPGVFEEDDIYEDAGDLEFNTDPKFQKLYLARIPKHVWDAWSKLDDDAEIQIGTIRQANLAEHQMIPKEFILDVTEQDVKNTFVFTEQDLPGFKSKSRMKFDPASANMPSRLNRAKNDKPAAKQYDPNKRFQPYFRKAIPKRTTLAGRIAHEVNCVPVDNEENQRLLTLRTFEASQPKVEAQFLGTKDITTAGKGFVQPGTIAAQTKWDEFIKKAGPSTGKRPQLTKTARMPQNELLDKIFDCFKRYQYWSMKAFRQELQQPEAYLRETLERVAILHKSGRFATQWSLKPENQMTNYEDLGESMAPTTGMDGADDSEFADDDEDEDEDIKFEDVPS</sequence>
<gene>
    <name evidence="13" type="ORF">BP5553_02865</name>
</gene>
<dbReference type="InterPro" id="IPR003196">
    <property type="entry name" value="TFIIF_beta"/>
</dbReference>
<dbReference type="OrthoDB" id="26094at2759"/>
<dbReference type="GO" id="GO:0006367">
    <property type="term" value="P:transcription initiation at RNA polymerase II promoter"/>
    <property type="evidence" value="ECO:0007669"/>
    <property type="project" value="InterPro"/>
</dbReference>
<dbReference type="InterPro" id="IPR036388">
    <property type="entry name" value="WH-like_DNA-bd_sf"/>
</dbReference>
<dbReference type="InterPro" id="IPR011039">
    <property type="entry name" value="TFIIF_interaction"/>
</dbReference>
<accession>A0A370TSL9</accession>
<dbReference type="PANTHER" id="PTHR10445:SF0">
    <property type="entry name" value="GENERAL TRANSCRIPTION FACTOR IIF SUBUNIT 2"/>
    <property type="match status" value="1"/>
</dbReference>
<dbReference type="Proteomes" id="UP000254866">
    <property type="component" value="Unassembled WGS sequence"/>
</dbReference>
<feature type="domain" description="TFIIF beta subunit N-terminal" evidence="12">
    <location>
        <begin position="41"/>
        <end position="173"/>
    </location>
</feature>
<evidence type="ECO:0000256" key="4">
    <source>
        <dbReference type="ARBA" id="ARBA00023015"/>
    </source>
</evidence>
<evidence type="ECO:0000256" key="2">
    <source>
        <dbReference type="ARBA" id="ARBA00009543"/>
    </source>
</evidence>
<evidence type="ECO:0000256" key="8">
    <source>
        <dbReference type="ARBA" id="ARBA00081473"/>
    </source>
</evidence>
<evidence type="ECO:0000256" key="7">
    <source>
        <dbReference type="ARBA" id="ARBA00023242"/>
    </source>
</evidence>
<feature type="domain" description="TFIIF beta subunit HTH" evidence="11">
    <location>
        <begin position="244"/>
        <end position="308"/>
    </location>
</feature>
<dbReference type="InterPro" id="IPR036390">
    <property type="entry name" value="WH_DNA-bd_sf"/>
</dbReference>
<evidence type="ECO:0000256" key="3">
    <source>
        <dbReference type="ARBA" id="ARBA00021453"/>
    </source>
</evidence>
<dbReference type="STRING" id="2656787.A0A370TSL9"/>
<feature type="compositionally biased region" description="Basic and acidic residues" evidence="10">
    <location>
        <begin position="1"/>
        <end position="10"/>
    </location>
</feature>
<evidence type="ECO:0000259" key="11">
    <source>
        <dbReference type="Pfam" id="PF02270"/>
    </source>
</evidence>
<dbReference type="InterPro" id="IPR040504">
    <property type="entry name" value="TFIIF_beta_N"/>
</dbReference>
<feature type="compositionally biased region" description="Basic and acidic residues" evidence="10">
    <location>
        <begin position="130"/>
        <end position="141"/>
    </location>
</feature>
<keyword evidence="14" id="KW-1185">Reference proteome</keyword>
<dbReference type="AlphaFoldDB" id="A0A370TSL9"/>
<organism evidence="13 14">
    <name type="scientific">Venustampulla echinocandica</name>
    <dbReference type="NCBI Taxonomy" id="2656787"/>
    <lineage>
        <taxon>Eukaryota</taxon>
        <taxon>Fungi</taxon>
        <taxon>Dikarya</taxon>
        <taxon>Ascomycota</taxon>
        <taxon>Pezizomycotina</taxon>
        <taxon>Leotiomycetes</taxon>
        <taxon>Helotiales</taxon>
        <taxon>Pleuroascaceae</taxon>
        <taxon>Venustampulla</taxon>
    </lineage>
</organism>
<dbReference type="Pfam" id="PF17683">
    <property type="entry name" value="TFIIF_beta_N"/>
    <property type="match status" value="1"/>
</dbReference>
<dbReference type="GeneID" id="43595714"/>
<evidence type="ECO:0000313" key="13">
    <source>
        <dbReference type="EMBL" id="RDL38525.1"/>
    </source>
</evidence>
<evidence type="ECO:0000256" key="10">
    <source>
        <dbReference type="SAM" id="MobiDB-lite"/>
    </source>
</evidence>
<feature type="region of interest" description="Disordered" evidence="10">
    <location>
        <begin position="313"/>
        <end position="351"/>
    </location>
</feature>
<feature type="region of interest" description="Disordered" evidence="10">
    <location>
        <begin position="1"/>
        <end position="22"/>
    </location>
</feature>
<dbReference type="RefSeq" id="XP_031871181.1">
    <property type="nucleotide sequence ID" value="XM_032011488.1"/>
</dbReference>
<feature type="compositionally biased region" description="Acidic residues" evidence="10">
    <location>
        <begin position="327"/>
        <end position="345"/>
    </location>
</feature>
<dbReference type="SUPFAM" id="SSF46785">
    <property type="entry name" value="Winged helix' DNA-binding domain"/>
    <property type="match status" value="1"/>
</dbReference>